<feature type="domain" description="PAS" evidence="5">
    <location>
        <begin position="277"/>
        <end position="326"/>
    </location>
</feature>
<dbReference type="AlphaFoldDB" id="A0A1Z5J5Z8"/>
<dbReference type="InterPro" id="IPR046347">
    <property type="entry name" value="bZIP_sf"/>
</dbReference>
<name>A0A1Z5J5Z8_FISSO</name>
<dbReference type="Proteomes" id="UP000198406">
    <property type="component" value="Unassembled WGS sequence"/>
</dbReference>
<dbReference type="PANTHER" id="PTHR47429">
    <property type="entry name" value="PROTEIN TWIN LOV 1"/>
    <property type="match status" value="1"/>
</dbReference>
<evidence type="ECO:0000256" key="4">
    <source>
        <dbReference type="SAM" id="MobiDB-lite"/>
    </source>
</evidence>
<keyword evidence="1" id="KW-0285">Flavoprotein</keyword>
<dbReference type="GO" id="GO:0003700">
    <property type="term" value="F:DNA-binding transcription factor activity"/>
    <property type="evidence" value="ECO:0007669"/>
    <property type="project" value="InterPro"/>
</dbReference>
<dbReference type="InParanoid" id="A0A1Z5J5Z8"/>
<evidence type="ECO:0000256" key="2">
    <source>
        <dbReference type="ARBA" id="ARBA00022643"/>
    </source>
</evidence>
<dbReference type="PANTHER" id="PTHR47429:SF2">
    <property type="entry name" value="PROTEIN TWIN LOV 1"/>
    <property type="match status" value="1"/>
</dbReference>
<dbReference type="PROSITE" id="PS50112">
    <property type="entry name" value="PAS"/>
    <property type="match status" value="1"/>
</dbReference>
<accession>A0A1Z5J5Z8</accession>
<protein>
    <recommendedName>
        <fullName evidence="9">LOV domain-containing protein</fullName>
    </recommendedName>
</protein>
<dbReference type="SUPFAM" id="SSF55785">
    <property type="entry name" value="PYP-like sensor domain (PAS domain)"/>
    <property type="match status" value="1"/>
</dbReference>
<keyword evidence="2" id="KW-0288">FMN</keyword>
<evidence type="ECO:0000313" key="7">
    <source>
        <dbReference type="EMBL" id="GAX09413.1"/>
    </source>
</evidence>
<dbReference type="PROSITE" id="PS50217">
    <property type="entry name" value="BZIP"/>
    <property type="match status" value="1"/>
</dbReference>
<keyword evidence="8" id="KW-1185">Reference proteome</keyword>
<dbReference type="Gene3D" id="3.30.450.20">
    <property type="entry name" value="PAS domain"/>
    <property type="match status" value="1"/>
</dbReference>
<dbReference type="Pfam" id="PF13426">
    <property type="entry name" value="PAS_9"/>
    <property type="match status" value="1"/>
</dbReference>
<sequence>MFPNNIQQPLFAPATQRLQQDDLDFNEIFSEYFINEFDDPLNAYTNSMANNYNNLNFDSSTIAQVYAPDNTPKVNNKVNLPTGGIRTVFHGSVEQANAASPPTKKPKIDDPPKPTIPPSAPGVSLPVGVGIRLGGVGGIAPSTAQSSARIAGVQSQFMMWGGDDGAPEHVVAERRQRNREHAKRSRVRKKFMLESMQQQVLDLQRENQRLRMLVQEHIPEHSQQIITECCHPNPLFGDPDELGFTADETMDQADSALMNSLATGQKCFVLSDPKLPDNPIVFASQGFYDLTGYTSKEVLGRNCRFLQGPGTDPKHVEVIRKAVATGSDCTVCILNYKADGTPFWNQFFLASLRDSDNAIVNYVGVQTEIQPDQGVSMLEEKVNAVMPLQNKE</sequence>
<evidence type="ECO:0000256" key="3">
    <source>
        <dbReference type="ARBA" id="ARBA00022991"/>
    </source>
</evidence>
<organism evidence="7 8">
    <name type="scientific">Fistulifera solaris</name>
    <name type="common">Oleaginous diatom</name>
    <dbReference type="NCBI Taxonomy" id="1519565"/>
    <lineage>
        <taxon>Eukaryota</taxon>
        <taxon>Sar</taxon>
        <taxon>Stramenopiles</taxon>
        <taxon>Ochrophyta</taxon>
        <taxon>Bacillariophyta</taxon>
        <taxon>Bacillariophyceae</taxon>
        <taxon>Bacillariophycidae</taxon>
        <taxon>Naviculales</taxon>
        <taxon>Naviculaceae</taxon>
        <taxon>Fistulifera</taxon>
    </lineage>
</organism>
<dbReference type="NCBIfam" id="TIGR00229">
    <property type="entry name" value="sensory_box"/>
    <property type="match status" value="1"/>
</dbReference>
<dbReference type="OrthoDB" id="447251at2759"/>
<feature type="domain" description="BZIP" evidence="6">
    <location>
        <begin position="173"/>
        <end position="216"/>
    </location>
</feature>
<dbReference type="InterPro" id="IPR000014">
    <property type="entry name" value="PAS"/>
</dbReference>
<evidence type="ECO:0000259" key="6">
    <source>
        <dbReference type="PROSITE" id="PS50217"/>
    </source>
</evidence>
<dbReference type="SUPFAM" id="SSF57959">
    <property type="entry name" value="Leucine zipper domain"/>
    <property type="match status" value="1"/>
</dbReference>
<gene>
    <name evidence="7" type="ORF">FisN_6Lh213</name>
</gene>
<comment type="caution">
    <text evidence="7">The sequence shown here is derived from an EMBL/GenBank/DDBJ whole genome shotgun (WGS) entry which is preliminary data.</text>
</comment>
<dbReference type="InterPro" id="IPR004827">
    <property type="entry name" value="bZIP"/>
</dbReference>
<dbReference type="InterPro" id="IPR035965">
    <property type="entry name" value="PAS-like_dom_sf"/>
</dbReference>
<dbReference type="Gene3D" id="1.20.5.170">
    <property type="match status" value="1"/>
</dbReference>
<proteinExistence type="predicted"/>
<reference evidence="7 8" key="1">
    <citation type="journal article" date="2015" name="Plant Cell">
        <title>Oil accumulation by the oleaginous diatom Fistulifera solaris as revealed by the genome and transcriptome.</title>
        <authorList>
            <person name="Tanaka T."/>
            <person name="Maeda Y."/>
            <person name="Veluchamy A."/>
            <person name="Tanaka M."/>
            <person name="Abida H."/>
            <person name="Marechal E."/>
            <person name="Bowler C."/>
            <person name="Muto M."/>
            <person name="Sunaga Y."/>
            <person name="Tanaka M."/>
            <person name="Yoshino T."/>
            <person name="Taniguchi T."/>
            <person name="Fukuda Y."/>
            <person name="Nemoto M."/>
            <person name="Matsumoto M."/>
            <person name="Wong P.S."/>
            <person name="Aburatani S."/>
            <person name="Fujibuchi W."/>
        </authorList>
    </citation>
    <scope>NUCLEOTIDE SEQUENCE [LARGE SCALE GENOMIC DNA]</scope>
    <source>
        <strain evidence="7 8">JPCC DA0580</strain>
    </source>
</reference>
<dbReference type="EMBL" id="BDSP01000007">
    <property type="protein sequence ID" value="GAX09413.1"/>
    <property type="molecule type" value="Genomic_DNA"/>
</dbReference>
<evidence type="ECO:0000313" key="8">
    <source>
        <dbReference type="Proteomes" id="UP000198406"/>
    </source>
</evidence>
<feature type="region of interest" description="Disordered" evidence="4">
    <location>
        <begin position="94"/>
        <end position="122"/>
    </location>
</feature>
<dbReference type="CDD" id="cd14809">
    <property type="entry name" value="bZIP_AUREO-like"/>
    <property type="match status" value="1"/>
</dbReference>
<dbReference type="Pfam" id="PF07716">
    <property type="entry name" value="bZIP_2"/>
    <property type="match status" value="1"/>
</dbReference>
<dbReference type="GO" id="GO:0005634">
    <property type="term" value="C:nucleus"/>
    <property type="evidence" value="ECO:0007669"/>
    <property type="project" value="TreeGrafter"/>
</dbReference>
<dbReference type="CDD" id="cd00130">
    <property type="entry name" value="PAS"/>
    <property type="match status" value="1"/>
</dbReference>
<keyword evidence="3" id="KW-0157">Chromophore</keyword>
<evidence type="ECO:0000259" key="5">
    <source>
        <dbReference type="PROSITE" id="PS50112"/>
    </source>
</evidence>
<evidence type="ECO:0008006" key="9">
    <source>
        <dbReference type="Google" id="ProtNLM"/>
    </source>
</evidence>
<evidence type="ECO:0000256" key="1">
    <source>
        <dbReference type="ARBA" id="ARBA00022630"/>
    </source>
</evidence>